<keyword evidence="2" id="KW-0970">Cilium biogenesis/degradation</keyword>
<comment type="similarity">
    <text evidence="6">Belongs to the IFT81 family.</text>
</comment>
<dbReference type="Proteomes" id="UP001153620">
    <property type="component" value="Chromosome 3"/>
</dbReference>
<dbReference type="Pfam" id="PF18383">
    <property type="entry name" value="IFT81_CH"/>
    <property type="match status" value="1"/>
</dbReference>
<comment type="subcellular location">
    <subcellularLocation>
        <location evidence="1">Cell projection</location>
        <location evidence="1">Cilium</location>
    </subcellularLocation>
</comment>
<name>A0A9N9WUJ8_9DIPT</name>
<evidence type="ECO:0000259" key="9">
    <source>
        <dbReference type="Pfam" id="PF18383"/>
    </source>
</evidence>
<evidence type="ECO:0000256" key="5">
    <source>
        <dbReference type="ARBA" id="ARBA00023273"/>
    </source>
</evidence>
<dbReference type="OrthoDB" id="276029at2759"/>
<feature type="coiled-coil region" evidence="7">
    <location>
        <begin position="355"/>
        <end position="382"/>
    </location>
</feature>
<keyword evidence="4" id="KW-0969">Cilium</keyword>
<evidence type="ECO:0000256" key="6">
    <source>
        <dbReference type="ARBA" id="ARBA00043983"/>
    </source>
</evidence>
<feature type="domain" description="IFT81 calponin homology" evidence="9">
    <location>
        <begin position="3"/>
        <end position="124"/>
    </location>
</feature>
<evidence type="ECO:0000256" key="2">
    <source>
        <dbReference type="ARBA" id="ARBA00022794"/>
    </source>
</evidence>
<dbReference type="GO" id="GO:0042073">
    <property type="term" value="P:intraciliary transport"/>
    <property type="evidence" value="ECO:0007669"/>
    <property type="project" value="InterPro"/>
</dbReference>
<proteinExistence type="inferred from homology"/>
<dbReference type="InterPro" id="IPR029600">
    <property type="entry name" value="IFT81"/>
</dbReference>
<accession>A0A9N9WUJ8</accession>
<reference evidence="10" key="1">
    <citation type="submission" date="2022-01" db="EMBL/GenBank/DDBJ databases">
        <authorList>
            <person name="King R."/>
        </authorList>
    </citation>
    <scope>NUCLEOTIDE SEQUENCE</scope>
</reference>
<keyword evidence="3 7" id="KW-0175">Coiled coil</keyword>
<evidence type="ECO:0000256" key="3">
    <source>
        <dbReference type="ARBA" id="ARBA00023054"/>
    </source>
</evidence>
<feature type="coiled-coil region" evidence="7">
    <location>
        <begin position="173"/>
        <end position="251"/>
    </location>
</feature>
<dbReference type="PANTHER" id="PTHR15614:SF2">
    <property type="entry name" value="INTRAFLAGELLAR TRANSPORT PROTEIN 81 HOMOLOG"/>
    <property type="match status" value="1"/>
</dbReference>
<keyword evidence="11" id="KW-1185">Reference proteome</keyword>
<sequence>MTENLKSIVQSLNKLLHTDYNIISFDSLSEESLLQLLLDVFLKFGIITVKWDVTENDPDETNKTIMESLVKIQYTDDETDIAALRRGLVRGDKKIIYPIFEWIFENDELIMKLAYLAKFLMPLNLPPEAISIPEVMNLYSQYEIVMEEFKDIHQGYETAVQEGKKTRELRSDSVAIEGEIENVKKRIERLQVRLDKVPQHELLLESAKALRIEKDQQKDLTSQIEEQKQTFQRANVQNERLQKEYQNIRMATQGTTPKQMLDGIMEEGQVLEFMVKQKLPQELLLRQTEVQILEEVIDEPNIGREYLQDLQYKIDEVSREVQRMVETKMNDKSQQNDALGLGPFRQQAMVIARNKDLVAEQLDNLTKELNDIEIQLKEKQHKLESIGGDILLRGEDLKQFVNTLRAKSNIYKQQRSELAGIKAEANDLSETLENLKAQDPSLATITDDDASSLEPMFSRPDSPVESRGMTELSRLVDGLTRAVLGAREKLSPISQQLRPLRERIAELKDECDSKKQEQNIKEFMVIVVVYCATI</sequence>
<evidence type="ECO:0000256" key="1">
    <source>
        <dbReference type="ARBA" id="ARBA00004138"/>
    </source>
</evidence>
<reference evidence="10" key="2">
    <citation type="submission" date="2022-10" db="EMBL/GenBank/DDBJ databases">
        <authorList>
            <consortium name="ENA_rothamsted_submissions"/>
            <consortium name="culmorum"/>
            <person name="King R."/>
        </authorList>
    </citation>
    <scope>NUCLEOTIDE SEQUENCE</scope>
</reference>
<feature type="region of interest" description="Disordered" evidence="8">
    <location>
        <begin position="448"/>
        <end position="468"/>
    </location>
</feature>
<gene>
    <name evidence="10" type="ORF">CHIRRI_LOCUS9436</name>
</gene>
<dbReference type="AlphaFoldDB" id="A0A9N9WUJ8"/>
<evidence type="ECO:0000256" key="4">
    <source>
        <dbReference type="ARBA" id="ARBA00023069"/>
    </source>
</evidence>
<dbReference type="InterPro" id="IPR043016">
    <property type="entry name" value="IFT81_N_sf"/>
</dbReference>
<evidence type="ECO:0000256" key="7">
    <source>
        <dbReference type="SAM" id="Coils"/>
    </source>
</evidence>
<dbReference type="InterPro" id="IPR041146">
    <property type="entry name" value="IFT81_CH"/>
</dbReference>
<dbReference type="EMBL" id="OU895879">
    <property type="protein sequence ID" value="CAG9806581.1"/>
    <property type="molecule type" value="Genomic_DNA"/>
</dbReference>
<evidence type="ECO:0000313" key="11">
    <source>
        <dbReference type="Proteomes" id="UP001153620"/>
    </source>
</evidence>
<dbReference type="GO" id="GO:0036064">
    <property type="term" value="C:ciliary basal body"/>
    <property type="evidence" value="ECO:0007669"/>
    <property type="project" value="TreeGrafter"/>
</dbReference>
<evidence type="ECO:0000256" key="8">
    <source>
        <dbReference type="SAM" id="MobiDB-lite"/>
    </source>
</evidence>
<dbReference type="PANTHER" id="PTHR15614">
    <property type="entry name" value="INTRAFLAGELLAR TRANSPORT PROTEIN 81 HOMOLOG"/>
    <property type="match status" value="1"/>
</dbReference>
<evidence type="ECO:0000313" key="10">
    <source>
        <dbReference type="EMBL" id="CAG9806581.1"/>
    </source>
</evidence>
<dbReference type="GO" id="GO:0030992">
    <property type="term" value="C:intraciliary transport particle B"/>
    <property type="evidence" value="ECO:0007669"/>
    <property type="project" value="InterPro"/>
</dbReference>
<dbReference type="GO" id="GO:0015631">
    <property type="term" value="F:tubulin binding"/>
    <property type="evidence" value="ECO:0007669"/>
    <property type="project" value="InterPro"/>
</dbReference>
<organism evidence="10 11">
    <name type="scientific">Chironomus riparius</name>
    <dbReference type="NCBI Taxonomy" id="315576"/>
    <lineage>
        <taxon>Eukaryota</taxon>
        <taxon>Metazoa</taxon>
        <taxon>Ecdysozoa</taxon>
        <taxon>Arthropoda</taxon>
        <taxon>Hexapoda</taxon>
        <taxon>Insecta</taxon>
        <taxon>Pterygota</taxon>
        <taxon>Neoptera</taxon>
        <taxon>Endopterygota</taxon>
        <taxon>Diptera</taxon>
        <taxon>Nematocera</taxon>
        <taxon>Chironomoidea</taxon>
        <taxon>Chironomidae</taxon>
        <taxon>Chironominae</taxon>
        <taxon>Chironomus</taxon>
    </lineage>
</organism>
<dbReference type="GO" id="GO:0060271">
    <property type="term" value="P:cilium assembly"/>
    <property type="evidence" value="ECO:0007669"/>
    <property type="project" value="InterPro"/>
</dbReference>
<dbReference type="Gene3D" id="1.10.418.70">
    <property type="entry name" value="Intraflagellar transport protein 81, N-terminal domain"/>
    <property type="match status" value="1"/>
</dbReference>
<keyword evidence="5" id="KW-0966">Cell projection</keyword>
<feature type="coiled-coil region" evidence="7">
    <location>
        <begin position="411"/>
        <end position="438"/>
    </location>
</feature>
<protein>
    <recommendedName>
        <fullName evidence="9">IFT81 calponin homology domain-containing protein</fullName>
    </recommendedName>
</protein>